<dbReference type="GO" id="GO:0004342">
    <property type="term" value="F:glucosamine-6-phosphate deaminase activity"/>
    <property type="evidence" value="ECO:0007669"/>
    <property type="project" value="UniProtKB-EC"/>
</dbReference>
<evidence type="ECO:0000256" key="1">
    <source>
        <dbReference type="ARBA" id="ARBA00022801"/>
    </source>
</evidence>
<protein>
    <recommendedName>
        <fullName evidence="3">Glucosamine-6-phosphate deaminase</fullName>
        <ecNumber evidence="3">3.5.99.6</ecNumber>
    </recommendedName>
    <alternativeName>
        <fullName evidence="3">GlcN6P deaminase</fullName>
        <shortName evidence="3">GNPDA</shortName>
    </alternativeName>
    <alternativeName>
        <fullName evidence="3">Glucosamine-6-phosphate isomerase</fullName>
    </alternativeName>
</protein>
<keyword evidence="6" id="KW-1185">Reference proteome</keyword>
<dbReference type="NCBIfam" id="TIGR00502">
    <property type="entry name" value="nagB"/>
    <property type="match status" value="1"/>
</dbReference>
<dbReference type="Pfam" id="PF01182">
    <property type="entry name" value="Glucosamine_iso"/>
    <property type="match status" value="1"/>
</dbReference>
<feature type="domain" description="Glucosamine/galactosamine-6-phosphate isomerase" evidence="4">
    <location>
        <begin position="12"/>
        <end position="228"/>
    </location>
</feature>
<dbReference type="EMBL" id="JAFBFI010000001">
    <property type="protein sequence ID" value="MBM7690957.1"/>
    <property type="molecule type" value="Genomic_DNA"/>
</dbReference>
<dbReference type="PROSITE" id="PS01161">
    <property type="entry name" value="GLC_GALNAC_ISOMERASE"/>
    <property type="match status" value="1"/>
</dbReference>
<dbReference type="HAMAP" id="MF_01241">
    <property type="entry name" value="GlcN6P_deamin"/>
    <property type="match status" value="1"/>
</dbReference>
<comment type="caution">
    <text evidence="3">Lacks conserved residue(s) required for the propagation of feature annotation.</text>
</comment>
<organism evidence="5 6">
    <name type="scientific">Peribacillus deserti</name>
    <dbReference type="NCBI Taxonomy" id="673318"/>
    <lineage>
        <taxon>Bacteria</taxon>
        <taxon>Bacillati</taxon>
        <taxon>Bacillota</taxon>
        <taxon>Bacilli</taxon>
        <taxon>Bacillales</taxon>
        <taxon>Bacillaceae</taxon>
        <taxon>Peribacillus</taxon>
    </lineage>
</organism>
<accession>A0ABS2QCY0</accession>
<dbReference type="SUPFAM" id="SSF100950">
    <property type="entry name" value="NagB/RpiA/CoA transferase-like"/>
    <property type="match status" value="1"/>
</dbReference>
<dbReference type="PANTHER" id="PTHR11280:SF5">
    <property type="entry name" value="GLUCOSAMINE-6-PHOSPHATE ISOMERASE"/>
    <property type="match status" value="1"/>
</dbReference>
<comment type="function">
    <text evidence="3">Catalyzes the reversible isomerization-deamination of glucosamine 6-phosphate (GlcN6P) to form fructose 6-phosphate (Fru6P) and ammonium ion.</text>
</comment>
<comment type="catalytic activity">
    <reaction evidence="3">
        <text>alpha-D-glucosamine 6-phosphate + H2O = beta-D-fructose 6-phosphate + NH4(+)</text>
        <dbReference type="Rhea" id="RHEA:12172"/>
        <dbReference type="ChEBI" id="CHEBI:15377"/>
        <dbReference type="ChEBI" id="CHEBI:28938"/>
        <dbReference type="ChEBI" id="CHEBI:57634"/>
        <dbReference type="ChEBI" id="CHEBI:75989"/>
        <dbReference type="EC" id="3.5.99.6"/>
    </reaction>
</comment>
<evidence type="ECO:0000256" key="2">
    <source>
        <dbReference type="ARBA" id="ARBA00023277"/>
    </source>
</evidence>
<evidence type="ECO:0000313" key="5">
    <source>
        <dbReference type="EMBL" id="MBM7690957.1"/>
    </source>
</evidence>
<comment type="caution">
    <text evidence="5">The sequence shown here is derived from an EMBL/GenBank/DDBJ whole genome shotgun (WGS) entry which is preliminary data.</text>
</comment>
<sequence length="247" mass="27352">MNIHVIRAENYEEMGRIAAKKVIKLIKEHPAAVLGLATGSTPVGLYRELIQDYRQNGTSYRSVRTVNLDEYVGLDQTDHNSYFSFMREMLFSHIDIKEQNTNIPNGKADSLEEECLRYDRLITDLGGVDLQVLGIGRNGHIGFNEPGTSFESNVHVVQLDQSTREANSRFFDSIDSVPSEALTMGIATILRSKEILLLASGASKAEAIKQLFEGSVSEEFPASILKNHPNVTLIADQDALQLAGNIE</sequence>
<gene>
    <name evidence="3" type="primary">nagB</name>
    <name evidence="5" type="ORF">JOC77_000360</name>
</gene>
<dbReference type="Proteomes" id="UP000823486">
    <property type="component" value="Unassembled WGS sequence"/>
</dbReference>
<feature type="active site" description="Proton acceptor; for enolization step" evidence="3">
    <location>
        <position position="69"/>
    </location>
</feature>
<evidence type="ECO:0000259" key="4">
    <source>
        <dbReference type="Pfam" id="PF01182"/>
    </source>
</evidence>
<feature type="active site" description="For ring-opening step" evidence="3">
    <location>
        <position position="145"/>
    </location>
</feature>
<dbReference type="PANTHER" id="PTHR11280">
    <property type="entry name" value="GLUCOSAMINE-6-PHOSPHATE ISOMERASE"/>
    <property type="match status" value="1"/>
</dbReference>
<dbReference type="InterPro" id="IPR004547">
    <property type="entry name" value="Glucosamine6P_isomerase"/>
</dbReference>
<comment type="pathway">
    <text evidence="3">Amino-sugar metabolism; N-acetylneuraminate degradation; D-fructose 6-phosphate from N-acetylneuraminate: step 5/5.</text>
</comment>
<feature type="active site" description="For ring-opening step" evidence="3">
    <location>
        <position position="138"/>
    </location>
</feature>
<dbReference type="InterPro" id="IPR037171">
    <property type="entry name" value="NagB/RpiA_transferase-like"/>
</dbReference>
<dbReference type="CDD" id="cd01399">
    <property type="entry name" value="GlcN6P_deaminase"/>
    <property type="match status" value="1"/>
</dbReference>
<feature type="active site" description="Proton acceptor; for ring-opening step" evidence="3">
    <location>
        <position position="140"/>
    </location>
</feature>
<evidence type="ECO:0000313" key="6">
    <source>
        <dbReference type="Proteomes" id="UP000823486"/>
    </source>
</evidence>
<keyword evidence="2 3" id="KW-0119">Carbohydrate metabolism</keyword>
<evidence type="ECO:0000256" key="3">
    <source>
        <dbReference type="HAMAP-Rule" id="MF_01241"/>
    </source>
</evidence>
<dbReference type="InterPro" id="IPR018321">
    <property type="entry name" value="Glucosamine6P_isomerase_CS"/>
</dbReference>
<name>A0ABS2QCY0_9BACI</name>
<reference evidence="5 6" key="1">
    <citation type="submission" date="2021-01" db="EMBL/GenBank/DDBJ databases">
        <title>Genomic Encyclopedia of Type Strains, Phase IV (KMG-IV): sequencing the most valuable type-strain genomes for metagenomic binning, comparative biology and taxonomic classification.</title>
        <authorList>
            <person name="Goeker M."/>
        </authorList>
    </citation>
    <scope>NUCLEOTIDE SEQUENCE [LARGE SCALE GENOMIC DNA]</scope>
    <source>
        <strain evidence="5 6">DSM 105482</strain>
    </source>
</reference>
<keyword evidence="1 3" id="KW-0378">Hydrolase</keyword>
<comment type="similarity">
    <text evidence="3">Belongs to the glucosamine/galactosamine-6-phosphate isomerase family. NagB subfamily.</text>
</comment>
<dbReference type="InterPro" id="IPR006148">
    <property type="entry name" value="Glc/Gal-6P_isomerase"/>
</dbReference>
<dbReference type="EC" id="3.5.99.6" evidence="3"/>
<proteinExistence type="inferred from homology"/>
<dbReference type="Gene3D" id="3.40.50.1360">
    <property type="match status" value="1"/>
</dbReference>